<feature type="non-terminal residue" evidence="1">
    <location>
        <position position="1"/>
    </location>
</feature>
<gene>
    <name evidence="1" type="ORF">GMARGA_LOCUS43444</name>
</gene>
<organism evidence="1 2">
    <name type="scientific">Gigaspora margarita</name>
    <dbReference type="NCBI Taxonomy" id="4874"/>
    <lineage>
        <taxon>Eukaryota</taxon>
        <taxon>Fungi</taxon>
        <taxon>Fungi incertae sedis</taxon>
        <taxon>Mucoromycota</taxon>
        <taxon>Glomeromycotina</taxon>
        <taxon>Glomeromycetes</taxon>
        <taxon>Diversisporales</taxon>
        <taxon>Gigasporaceae</taxon>
        <taxon>Gigaspora</taxon>
    </lineage>
</organism>
<protein>
    <submittedName>
        <fullName evidence="1">40162_t:CDS:1</fullName>
    </submittedName>
</protein>
<accession>A0ABN7XJU0</accession>
<evidence type="ECO:0000313" key="2">
    <source>
        <dbReference type="Proteomes" id="UP000789901"/>
    </source>
</evidence>
<feature type="non-terminal residue" evidence="1">
    <location>
        <position position="142"/>
    </location>
</feature>
<sequence length="142" mass="15678">GAVAAKYQIGSLNFLPSLIPSDCACFAYIAHELMADSSFYVSLNSCTNNNQNESYKSIKILSKISSNISDEIYELENPNIDITQVTMTTTSSNNIPDETHKLENSNIDLTHFTLTSSSNYVSNKTHESEKLNIDTTQVTVIT</sequence>
<proteinExistence type="predicted"/>
<dbReference type="Proteomes" id="UP000789901">
    <property type="component" value="Unassembled WGS sequence"/>
</dbReference>
<dbReference type="EMBL" id="CAJVQB010140519">
    <property type="protein sequence ID" value="CAG8854623.1"/>
    <property type="molecule type" value="Genomic_DNA"/>
</dbReference>
<reference evidence="1 2" key="1">
    <citation type="submission" date="2021-06" db="EMBL/GenBank/DDBJ databases">
        <authorList>
            <person name="Kallberg Y."/>
            <person name="Tangrot J."/>
            <person name="Rosling A."/>
        </authorList>
    </citation>
    <scope>NUCLEOTIDE SEQUENCE [LARGE SCALE GENOMIC DNA]</scope>
    <source>
        <strain evidence="1 2">120-4 pot B 10/14</strain>
    </source>
</reference>
<name>A0ABN7XJU0_GIGMA</name>
<evidence type="ECO:0000313" key="1">
    <source>
        <dbReference type="EMBL" id="CAG8854623.1"/>
    </source>
</evidence>
<comment type="caution">
    <text evidence="1">The sequence shown here is derived from an EMBL/GenBank/DDBJ whole genome shotgun (WGS) entry which is preliminary data.</text>
</comment>
<keyword evidence="2" id="KW-1185">Reference proteome</keyword>